<accession>A0A9P4HQQ5</accession>
<name>A0A9P4HQQ5_9PEZI</name>
<evidence type="ECO:0000256" key="2">
    <source>
        <dbReference type="ARBA" id="ARBA00022723"/>
    </source>
</evidence>
<comment type="similarity">
    <text evidence="5">Belongs to the archaeal Rpo12/eukaryotic RPC10 RNA polymerase subunit family.</text>
</comment>
<evidence type="ECO:0000313" key="7">
    <source>
        <dbReference type="EMBL" id="KAF2085192.1"/>
    </source>
</evidence>
<evidence type="ECO:0000256" key="3">
    <source>
        <dbReference type="ARBA" id="ARBA00022833"/>
    </source>
</evidence>
<dbReference type="GO" id="GO:0005736">
    <property type="term" value="C:RNA polymerase I complex"/>
    <property type="evidence" value="ECO:0007669"/>
    <property type="project" value="TreeGrafter"/>
</dbReference>
<evidence type="ECO:0000313" key="8">
    <source>
        <dbReference type="Proteomes" id="UP000799776"/>
    </source>
</evidence>
<organism evidence="7 8">
    <name type="scientific">Saccharata proteae CBS 121410</name>
    <dbReference type="NCBI Taxonomy" id="1314787"/>
    <lineage>
        <taxon>Eukaryota</taxon>
        <taxon>Fungi</taxon>
        <taxon>Dikarya</taxon>
        <taxon>Ascomycota</taxon>
        <taxon>Pezizomycotina</taxon>
        <taxon>Dothideomycetes</taxon>
        <taxon>Dothideomycetes incertae sedis</taxon>
        <taxon>Botryosphaeriales</taxon>
        <taxon>Saccharataceae</taxon>
        <taxon>Saccharata</taxon>
    </lineage>
</organism>
<dbReference type="Pfam" id="PF03604">
    <property type="entry name" value="Zn_ribbon_RPAB4"/>
    <property type="match status" value="1"/>
</dbReference>
<dbReference type="EMBL" id="ML978733">
    <property type="protein sequence ID" value="KAF2085192.1"/>
    <property type="molecule type" value="Genomic_DNA"/>
</dbReference>
<dbReference type="GO" id="GO:0005665">
    <property type="term" value="C:RNA polymerase II, core complex"/>
    <property type="evidence" value="ECO:0007669"/>
    <property type="project" value="TreeGrafter"/>
</dbReference>
<keyword evidence="3" id="KW-0862">Zinc</keyword>
<dbReference type="PANTHER" id="PTHR12056">
    <property type="entry name" value="DNA-DIRECTED RNA POLYMERASES I, II, AND III"/>
    <property type="match status" value="1"/>
</dbReference>
<dbReference type="FunFam" id="2.20.28.30:FF:000003">
    <property type="entry name" value="DNA-directed RNA polymerases I, II, and III subunit RPABC4"/>
    <property type="match status" value="1"/>
</dbReference>
<proteinExistence type="inferred from homology"/>
<protein>
    <recommendedName>
        <fullName evidence="9">Metallothionein-I gene transcription activator</fullName>
    </recommendedName>
</protein>
<dbReference type="SUPFAM" id="SSF63393">
    <property type="entry name" value="RNA polymerase subunits"/>
    <property type="match status" value="1"/>
</dbReference>
<sequence length="77" mass="8832">MSSYQPPTQQSVVQHSTGFLPPGNTSFEDPSRPVQYICGDCDSKVILRQKDLVLCKECGHRVLYKERTNRMVQFEAR</sequence>
<comment type="subcellular location">
    <subcellularLocation>
        <location evidence="1">Nucleus</location>
    </subcellularLocation>
</comment>
<keyword evidence="2" id="KW-0479">Metal-binding</keyword>
<evidence type="ECO:0000256" key="5">
    <source>
        <dbReference type="ARBA" id="ARBA00025770"/>
    </source>
</evidence>
<reference evidence="7" key="1">
    <citation type="journal article" date="2020" name="Stud. Mycol.">
        <title>101 Dothideomycetes genomes: a test case for predicting lifestyles and emergence of pathogens.</title>
        <authorList>
            <person name="Haridas S."/>
            <person name="Albert R."/>
            <person name="Binder M."/>
            <person name="Bloem J."/>
            <person name="Labutti K."/>
            <person name="Salamov A."/>
            <person name="Andreopoulos B."/>
            <person name="Baker S."/>
            <person name="Barry K."/>
            <person name="Bills G."/>
            <person name="Bluhm B."/>
            <person name="Cannon C."/>
            <person name="Castanera R."/>
            <person name="Culley D."/>
            <person name="Daum C."/>
            <person name="Ezra D."/>
            <person name="Gonzalez J."/>
            <person name="Henrissat B."/>
            <person name="Kuo A."/>
            <person name="Liang C."/>
            <person name="Lipzen A."/>
            <person name="Lutzoni F."/>
            <person name="Magnuson J."/>
            <person name="Mondo S."/>
            <person name="Nolan M."/>
            <person name="Ohm R."/>
            <person name="Pangilinan J."/>
            <person name="Park H.-J."/>
            <person name="Ramirez L."/>
            <person name="Alfaro M."/>
            <person name="Sun H."/>
            <person name="Tritt A."/>
            <person name="Yoshinaga Y."/>
            <person name="Zwiers L.-H."/>
            <person name="Turgeon B."/>
            <person name="Goodwin S."/>
            <person name="Spatafora J."/>
            <person name="Crous P."/>
            <person name="Grigoriev I."/>
        </authorList>
    </citation>
    <scope>NUCLEOTIDE SEQUENCE</scope>
    <source>
        <strain evidence="7">CBS 121410</strain>
    </source>
</reference>
<evidence type="ECO:0000256" key="1">
    <source>
        <dbReference type="ARBA" id="ARBA00004123"/>
    </source>
</evidence>
<feature type="region of interest" description="Disordered" evidence="6">
    <location>
        <begin position="1"/>
        <end position="31"/>
    </location>
</feature>
<evidence type="ECO:0000256" key="6">
    <source>
        <dbReference type="SAM" id="MobiDB-lite"/>
    </source>
</evidence>
<dbReference type="GO" id="GO:0003677">
    <property type="term" value="F:DNA binding"/>
    <property type="evidence" value="ECO:0007669"/>
    <property type="project" value="InterPro"/>
</dbReference>
<dbReference type="SMART" id="SM00659">
    <property type="entry name" value="RPOLCX"/>
    <property type="match status" value="1"/>
</dbReference>
<evidence type="ECO:0008006" key="9">
    <source>
        <dbReference type="Google" id="ProtNLM"/>
    </source>
</evidence>
<dbReference type="GO" id="GO:0006351">
    <property type="term" value="P:DNA-templated transcription"/>
    <property type="evidence" value="ECO:0007669"/>
    <property type="project" value="InterPro"/>
</dbReference>
<dbReference type="GO" id="GO:0005666">
    <property type="term" value="C:RNA polymerase III complex"/>
    <property type="evidence" value="ECO:0007669"/>
    <property type="project" value="TreeGrafter"/>
</dbReference>
<dbReference type="AlphaFoldDB" id="A0A9P4HQQ5"/>
<dbReference type="GO" id="GO:0003899">
    <property type="term" value="F:DNA-directed RNA polymerase activity"/>
    <property type="evidence" value="ECO:0007669"/>
    <property type="project" value="InterPro"/>
</dbReference>
<keyword evidence="4" id="KW-0539">Nucleus</keyword>
<dbReference type="OrthoDB" id="5585087at2759"/>
<feature type="compositionally biased region" description="Polar residues" evidence="6">
    <location>
        <begin position="1"/>
        <end position="28"/>
    </location>
</feature>
<dbReference type="InterPro" id="IPR006591">
    <property type="entry name" value="RNAP_P/RPABC4"/>
</dbReference>
<dbReference type="GO" id="GO:0008270">
    <property type="term" value="F:zinc ion binding"/>
    <property type="evidence" value="ECO:0007669"/>
    <property type="project" value="InterPro"/>
</dbReference>
<dbReference type="InterPro" id="IPR039747">
    <property type="entry name" value="RPABC4"/>
</dbReference>
<dbReference type="PANTHER" id="PTHR12056:SF2">
    <property type="entry name" value="GEO11084P1"/>
    <property type="match status" value="1"/>
</dbReference>
<evidence type="ECO:0000256" key="4">
    <source>
        <dbReference type="ARBA" id="ARBA00023242"/>
    </source>
</evidence>
<keyword evidence="8" id="KW-1185">Reference proteome</keyword>
<dbReference type="Proteomes" id="UP000799776">
    <property type="component" value="Unassembled WGS sequence"/>
</dbReference>
<comment type="caution">
    <text evidence="7">The sequence shown here is derived from an EMBL/GenBank/DDBJ whole genome shotgun (WGS) entry which is preliminary data.</text>
</comment>
<dbReference type="InterPro" id="IPR029040">
    <property type="entry name" value="RPABC4/Spt4"/>
</dbReference>
<dbReference type="Gene3D" id="2.20.28.30">
    <property type="entry name" value="RNA polymerase ii, chain L"/>
    <property type="match status" value="1"/>
</dbReference>
<gene>
    <name evidence="7" type="ORF">K490DRAFT_68080</name>
</gene>